<evidence type="ECO:0000256" key="1">
    <source>
        <dbReference type="ARBA" id="ARBA00023002"/>
    </source>
</evidence>
<dbReference type="SUPFAM" id="SSF55068">
    <property type="entry name" value="Peptide methionine sulfoxide reductase"/>
    <property type="match status" value="1"/>
</dbReference>
<feature type="active site" evidence="4">
    <location>
        <position position="45"/>
    </location>
</feature>
<dbReference type="AlphaFoldDB" id="A0A2W5F1E5"/>
<comment type="catalytic activity">
    <reaction evidence="2 4">
        <text>L-methionyl-[protein] + [thioredoxin]-disulfide + H2O = L-methionyl-(S)-S-oxide-[protein] + [thioredoxin]-dithiol</text>
        <dbReference type="Rhea" id="RHEA:14217"/>
        <dbReference type="Rhea" id="RHEA-COMP:10698"/>
        <dbReference type="Rhea" id="RHEA-COMP:10700"/>
        <dbReference type="Rhea" id="RHEA-COMP:12313"/>
        <dbReference type="Rhea" id="RHEA-COMP:12315"/>
        <dbReference type="ChEBI" id="CHEBI:15377"/>
        <dbReference type="ChEBI" id="CHEBI:16044"/>
        <dbReference type="ChEBI" id="CHEBI:29950"/>
        <dbReference type="ChEBI" id="CHEBI:44120"/>
        <dbReference type="ChEBI" id="CHEBI:50058"/>
        <dbReference type="EC" id="1.8.4.11"/>
    </reaction>
</comment>
<comment type="caution">
    <text evidence="6">The sequence shown here is derived from an EMBL/GenBank/DDBJ whole genome shotgun (WGS) entry which is preliminary data.</text>
</comment>
<comment type="catalytic activity">
    <reaction evidence="3 4">
        <text>[thioredoxin]-disulfide + L-methionine + H2O = L-methionine (S)-S-oxide + [thioredoxin]-dithiol</text>
        <dbReference type="Rhea" id="RHEA:19993"/>
        <dbReference type="Rhea" id="RHEA-COMP:10698"/>
        <dbReference type="Rhea" id="RHEA-COMP:10700"/>
        <dbReference type="ChEBI" id="CHEBI:15377"/>
        <dbReference type="ChEBI" id="CHEBI:29950"/>
        <dbReference type="ChEBI" id="CHEBI:50058"/>
        <dbReference type="ChEBI" id="CHEBI:57844"/>
        <dbReference type="ChEBI" id="CHEBI:58772"/>
        <dbReference type="EC" id="1.8.4.11"/>
    </reaction>
</comment>
<name>A0A2W5F1E5_9SPHI</name>
<dbReference type="Proteomes" id="UP000249645">
    <property type="component" value="Unassembled WGS sequence"/>
</dbReference>
<gene>
    <name evidence="4 6" type="primary">msrA</name>
    <name evidence="6" type="ORF">DI598_08415</name>
</gene>
<evidence type="ECO:0000313" key="7">
    <source>
        <dbReference type="Proteomes" id="UP000249645"/>
    </source>
</evidence>
<dbReference type="GO" id="GO:0033744">
    <property type="term" value="F:L-methionine:thioredoxin-disulfide S-oxidoreductase activity"/>
    <property type="evidence" value="ECO:0007669"/>
    <property type="project" value="RHEA"/>
</dbReference>
<dbReference type="PANTHER" id="PTHR43774">
    <property type="entry name" value="PEPTIDE METHIONINE SULFOXIDE REDUCTASE"/>
    <property type="match status" value="1"/>
</dbReference>
<dbReference type="EMBL" id="QFOI01000122">
    <property type="protein sequence ID" value="PZP49208.1"/>
    <property type="molecule type" value="Genomic_DNA"/>
</dbReference>
<keyword evidence="1 4" id="KW-0560">Oxidoreductase</keyword>
<proteinExistence type="inferred from homology"/>
<feature type="domain" description="Peptide methionine sulphoxide reductase MsrA" evidence="5">
    <location>
        <begin position="38"/>
        <end position="191"/>
    </location>
</feature>
<dbReference type="Pfam" id="PF01625">
    <property type="entry name" value="PMSR"/>
    <property type="match status" value="1"/>
</dbReference>
<dbReference type="EC" id="1.8.4.11" evidence="4"/>
<evidence type="ECO:0000259" key="5">
    <source>
        <dbReference type="Pfam" id="PF01625"/>
    </source>
</evidence>
<dbReference type="HAMAP" id="MF_01401">
    <property type="entry name" value="MsrA"/>
    <property type="match status" value="1"/>
</dbReference>
<dbReference type="InterPro" id="IPR036509">
    <property type="entry name" value="Met_Sox_Rdtase_MsrA_sf"/>
</dbReference>
<accession>A0A2W5F1E5</accession>
<protein>
    <recommendedName>
        <fullName evidence="4">Peptide methionine sulfoxide reductase MsrA</fullName>
        <shortName evidence="4">Protein-methionine-S-oxide reductase</shortName>
        <ecNumber evidence="4">1.8.4.11</ecNumber>
    </recommendedName>
    <alternativeName>
        <fullName evidence="4">Peptide-methionine (S)-S-oxide reductase</fullName>
        <shortName evidence="4">Peptide Met(O) reductase</shortName>
    </alternativeName>
</protein>
<dbReference type="GO" id="GO:0008113">
    <property type="term" value="F:peptide-methionine (S)-S-oxide reductase activity"/>
    <property type="evidence" value="ECO:0007669"/>
    <property type="project" value="UniProtKB-UniRule"/>
</dbReference>
<evidence type="ECO:0000256" key="4">
    <source>
        <dbReference type="HAMAP-Rule" id="MF_01401"/>
    </source>
</evidence>
<dbReference type="InterPro" id="IPR002569">
    <property type="entry name" value="Met_Sox_Rdtase_MsrA_dom"/>
</dbReference>
<evidence type="ECO:0000313" key="6">
    <source>
        <dbReference type="EMBL" id="PZP49208.1"/>
    </source>
</evidence>
<dbReference type="PANTHER" id="PTHR43774:SF1">
    <property type="entry name" value="PEPTIDE METHIONINE SULFOXIDE REDUCTASE MSRA 2"/>
    <property type="match status" value="1"/>
</dbReference>
<reference evidence="6 7" key="1">
    <citation type="submission" date="2017-11" db="EMBL/GenBank/DDBJ databases">
        <title>Infants hospitalized years apart are colonized by the same room-sourced microbial strains.</title>
        <authorList>
            <person name="Brooks B."/>
            <person name="Olm M.R."/>
            <person name="Firek B.A."/>
            <person name="Baker R."/>
            <person name="Thomas B.C."/>
            <person name="Morowitz M.J."/>
            <person name="Banfield J.F."/>
        </authorList>
    </citation>
    <scope>NUCLEOTIDE SEQUENCE [LARGE SCALE GENOMIC DNA]</scope>
    <source>
        <strain evidence="6">S2_009_000_R2_76</strain>
    </source>
</reference>
<dbReference type="NCBIfam" id="TIGR00401">
    <property type="entry name" value="msrA"/>
    <property type="match status" value="1"/>
</dbReference>
<evidence type="ECO:0000256" key="3">
    <source>
        <dbReference type="ARBA" id="ARBA00048782"/>
    </source>
</evidence>
<comment type="similarity">
    <text evidence="4">Belongs to the MsrA Met sulfoxide reductase family.</text>
</comment>
<organism evidence="6 7">
    <name type="scientific">Pseudopedobacter saltans</name>
    <dbReference type="NCBI Taxonomy" id="151895"/>
    <lineage>
        <taxon>Bacteria</taxon>
        <taxon>Pseudomonadati</taxon>
        <taxon>Bacteroidota</taxon>
        <taxon>Sphingobacteriia</taxon>
        <taxon>Sphingobacteriales</taxon>
        <taxon>Sphingobacteriaceae</taxon>
        <taxon>Pseudopedobacter</taxon>
    </lineage>
</organism>
<sequence>MVLFCSGGMMMTSCAEQRKQNHTMKDEVEAKVNTNIDTATFGTGCFWCTEAIFQRLKGVSKVVSGYSGGTIDNPTYEEVCSGKTGYAEVCQITFDSSQISYSELLKVFWKVHDPTTLNRQGNDIGPQYRSVVFYNSDEQKKEAEFYKDQLDKSGAYNAPIVTSIEPITNFYSAEDYHQNYYNNNSGQAYCHFVIQPKLKKFEEAFQTKLKTF</sequence>
<evidence type="ECO:0000256" key="2">
    <source>
        <dbReference type="ARBA" id="ARBA00047806"/>
    </source>
</evidence>
<comment type="function">
    <text evidence="4">Has an important function as a repair enzyme for proteins that have been inactivated by oxidation. Catalyzes the reversible oxidation-reduction of methionine sulfoxide in proteins to methionine.</text>
</comment>
<dbReference type="Gene3D" id="3.30.1060.10">
    <property type="entry name" value="Peptide methionine sulphoxide reductase MsrA"/>
    <property type="match status" value="1"/>
</dbReference>